<accession>A0A4D6LPE7</accession>
<gene>
    <name evidence="1" type="ORF">DEO72_LG4g1210</name>
</gene>
<dbReference type="AlphaFoldDB" id="A0A4D6LPE7"/>
<protein>
    <submittedName>
        <fullName evidence="1">Uncharacterized protein</fullName>
    </submittedName>
</protein>
<dbReference type="Proteomes" id="UP000501690">
    <property type="component" value="Linkage Group LG4"/>
</dbReference>
<organism evidence="1 2">
    <name type="scientific">Vigna unguiculata</name>
    <name type="common">Cowpea</name>
    <dbReference type="NCBI Taxonomy" id="3917"/>
    <lineage>
        <taxon>Eukaryota</taxon>
        <taxon>Viridiplantae</taxon>
        <taxon>Streptophyta</taxon>
        <taxon>Embryophyta</taxon>
        <taxon>Tracheophyta</taxon>
        <taxon>Spermatophyta</taxon>
        <taxon>Magnoliopsida</taxon>
        <taxon>eudicotyledons</taxon>
        <taxon>Gunneridae</taxon>
        <taxon>Pentapetalae</taxon>
        <taxon>rosids</taxon>
        <taxon>fabids</taxon>
        <taxon>Fabales</taxon>
        <taxon>Fabaceae</taxon>
        <taxon>Papilionoideae</taxon>
        <taxon>50 kb inversion clade</taxon>
        <taxon>NPAAA clade</taxon>
        <taxon>indigoferoid/millettioid clade</taxon>
        <taxon>Phaseoleae</taxon>
        <taxon>Vigna</taxon>
    </lineage>
</organism>
<proteinExistence type="predicted"/>
<evidence type="ECO:0000313" key="1">
    <source>
        <dbReference type="EMBL" id="QCD90255.1"/>
    </source>
</evidence>
<reference evidence="1 2" key="1">
    <citation type="submission" date="2019-04" db="EMBL/GenBank/DDBJ databases">
        <title>An improved genome assembly and genetic linkage map for asparagus bean, Vigna unguiculata ssp. sesquipedialis.</title>
        <authorList>
            <person name="Xia Q."/>
            <person name="Zhang R."/>
            <person name="Dong Y."/>
        </authorList>
    </citation>
    <scope>NUCLEOTIDE SEQUENCE [LARGE SCALE GENOMIC DNA]</scope>
    <source>
        <tissue evidence="1">Leaf</tissue>
    </source>
</reference>
<keyword evidence="2" id="KW-1185">Reference proteome</keyword>
<evidence type="ECO:0000313" key="2">
    <source>
        <dbReference type="Proteomes" id="UP000501690"/>
    </source>
</evidence>
<dbReference type="EMBL" id="CP039348">
    <property type="protein sequence ID" value="QCD90255.1"/>
    <property type="molecule type" value="Genomic_DNA"/>
</dbReference>
<name>A0A4D6LPE7_VIGUN</name>
<sequence length="134" mass="15836">MLKAKRICEYKGVDTTVELCQSTIRANEIVERSLKQLKLVPLGIEMICQIMKLKMKNSRLLIPYPLLHHMLDLQVVLEDNITNMNKRLEELFLLSNSRHEEDVGLIREIDTRISHLEHWFDEEFTHDDDMSAEF</sequence>